<dbReference type="GO" id="GO:0006355">
    <property type="term" value="P:regulation of DNA-templated transcription"/>
    <property type="evidence" value="ECO:0007669"/>
    <property type="project" value="InterPro"/>
</dbReference>
<dbReference type="InterPro" id="IPR016032">
    <property type="entry name" value="Sig_transdc_resp-reg_C-effctor"/>
</dbReference>
<feature type="transmembrane region" description="Helical" evidence="2">
    <location>
        <begin position="78"/>
        <end position="95"/>
    </location>
</feature>
<evidence type="ECO:0000313" key="4">
    <source>
        <dbReference type="EMBL" id="NLR92127.1"/>
    </source>
</evidence>
<organism evidence="4 5">
    <name type="scientific">Flammeovirga agarivorans</name>
    <dbReference type="NCBI Taxonomy" id="2726742"/>
    <lineage>
        <taxon>Bacteria</taxon>
        <taxon>Pseudomonadati</taxon>
        <taxon>Bacteroidota</taxon>
        <taxon>Cytophagia</taxon>
        <taxon>Cytophagales</taxon>
        <taxon>Flammeovirgaceae</taxon>
        <taxon>Flammeovirga</taxon>
    </lineage>
</organism>
<keyword evidence="2" id="KW-1133">Transmembrane helix</keyword>
<proteinExistence type="predicted"/>
<dbReference type="GO" id="GO:0003677">
    <property type="term" value="F:DNA binding"/>
    <property type="evidence" value="ECO:0007669"/>
    <property type="project" value="InterPro"/>
</dbReference>
<keyword evidence="2" id="KW-0472">Membrane</keyword>
<dbReference type="RefSeq" id="WP_168882832.1">
    <property type="nucleotide sequence ID" value="NZ_JABAIL010000003.1"/>
</dbReference>
<gene>
    <name evidence="4" type="ORF">HGP29_12950</name>
</gene>
<dbReference type="Proteomes" id="UP000585050">
    <property type="component" value="Unassembled WGS sequence"/>
</dbReference>
<dbReference type="SUPFAM" id="SSF46894">
    <property type="entry name" value="C-terminal effector domain of the bipartite response regulators"/>
    <property type="match status" value="1"/>
</dbReference>
<reference evidence="4 5" key="1">
    <citation type="submission" date="2020-04" db="EMBL/GenBank/DDBJ databases">
        <title>Flammeovirga sp. SR4, a novel species isolated from seawater.</title>
        <authorList>
            <person name="Wang X."/>
        </authorList>
    </citation>
    <scope>NUCLEOTIDE SEQUENCE [LARGE SCALE GENOMIC DNA]</scope>
    <source>
        <strain evidence="4 5">SR4</strain>
    </source>
</reference>
<dbReference type="Gene3D" id="1.10.10.10">
    <property type="entry name" value="Winged helix-like DNA-binding domain superfamily/Winged helix DNA-binding domain"/>
    <property type="match status" value="1"/>
</dbReference>
<keyword evidence="1" id="KW-0175">Coiled coil</keyword>
<name>A0A7X8SL49_9BACT</name>
<sequence>MLLQHPIVRKLLLLDDGIDLPRNELILRRLTHLALATTLIYIPFYFIAGNYIFGTIQFVTALLVGAIFFFIKHKHYIASGYMLVGFLTTTITLGAVVTPDVGTELLLIPIAAVLNTIFEKRIHAVICFITLISLYTYIEVNNDYWTPYFTYEDSFHKALYLHNVSTVFFVSFLIVLHFDLNMKSYVKELKHINSELGFKNLQIEEQTEEILQQQKMQHDLELEFKKKDIELLNANNIMKLQLQNKLIKDLNQISKSKDLKKDLNSLINELKRQVKSQEKIELLQGKIESVNSQFSDRLEQLCPNLSKTEREICSYIKLNLSNKEISEIRNTTPNSIRVTKHRIRKKMEIEDELELDQYIQGL</sequence>
<feature type="transmembrane region" description="Helical" evidence="2">
    <location>
        <begin position="54"/>
        <end position="71"/>
    </location>
</feature>
<dbReference type="SMART" id="SM00421">
    <property type="entry name" value="HTH_LUXR"/>
    <property type="match status" value="1"/>
</dbReference>
<evidence type="ECO:0000256" key="2">
    <source>
        <dbReference type="SAM" id="Phobius"/>
    </source>
</evidence>
<protein>
    <recommendedName>
        <fullName evidence="3">HTH luxR-type domain-containing protein</fullName>
    </recommendedName>
</protein>
<dbReference type="InterPro" id="IPR036388">
    <property type="entry name" value="WH-like_DNA-bd_sf"/>
</dbReference>
<feature type="transmembrane region" description="Helical" evidence="2">
    <location>
        <begin position="30"/>
        <end position="48"/>
    </location>
</feature>
<dbReference type="AlphaFoldDB" id="A0A7X8SL49"/>
<evidence type="ECO:0000256" key="1">
    <source>
        <dbReference type="SAM" id="Coils"/>
    </source>
</evidence>
<feature type="transmembrane region" description="Helical" evidence="2">
    <location>
        <begin position="122"/>
        <end position="138"/>
    </location>
</feature>
<dbReference type="EMBL" id="JABAIL010000003">
    <property type="protein sequence ID" value="NLR92127.1"/>
    <property type="molecule type" value="Genomic_DNA"/>
</dbReference>
<feature type="transmembrane region" description="Helical" evidence="2">
    <location>
        <begin position="158"/>
        <end position="180"/>
    </location>
</feature>
<keyword evidence="2" id="KW-0812">Transmembrane</keyword>
<evidence type="ECO:0000313" key="5">
    <source>
        <dbReference type="Proteomes" id="UP000585050"/>
    </source>
</evidence>
<feature type="domain" description="HTH luxR-type" evidence="3">
    <location>
        <begin position="302"/>
        <end position="359"/>
    </location>
</feature>
<keyword evidence="5" id="KW-1185">Reference proteome</keyword>
<dbReference type="InterPro" id="IPR000792">
    <property type="entry name" value="Tscrpt_reg_LuxR_C"/>
</dbReference>
<feature type="coiled-coil region" evidence="1">
    <location>
        <begin position="253"/>
        <end position="280"/>
    </location>
</feature>
<accession>A0A7X8SL49</accession>
<comment type="caution">
    <text evidence="4">The sequence shown here is derived from an EMBL/GenBank/DDBJ whole genome shotgun (WGS) entry which is preliminary data.</text>
</comment>
<dbReference type="Pfam" id="PF00196">
    <property type="entry name" value="GerE"/>
    <property type="match status" value="1"/>
</dbReference>
<evidence type="ECO:0000259" key="3">
    <source>
        <dbReference type="SMART" id="SM00421"/>
    </source>
</evidence>